<sequence>MQRGIALVVGQRRQGSMDALQQRTSTSIAPAAIWSCRASNHSVRGPENPWGSSVCPSAAMVAICINGQAAMHPEHQSAFAALVANRTSLLDATCGPHLQFARRQLHKQASEGLRRWQDDMIRPKLAYAMPIQTHASVPGCEHEKQSQRPA</sequence>
<gene>
    <name evidence="1" type="ORF">M431DRAFT_309712</name>
</gene>
<dbReference type="Proteomes" id="UP000241690">
    <property type="component" value="Unassembled WGS sequence"/>
</dbReference>
<reference evidence="1 2" key="1">
    <citation type="submission" date="2016-07" db="EMBL/GenBank/DDBJ databases">
        <title>Multiple horizontal gene transfer events from other fungi enriched the ability of initially mycotrophic Trichoderma (Ascomycota) to feed on dead plant biomass.</title>
        <authorList>
            <consortium name="DOE Joint Genome Institute"/>
            <person name="Aerts A."/>
            <person name="Atanasova L."/>
            <person name="Chenthamara K."/>
            <person name="Zhang J."/>
            <person name="Grujic M."/>
            <person name="Henrissat B."/>
            <person name="Kuo A."/>
            <person name="Salamov A."/>
            <person name="Lipzen A."/>
            <person name="Labutti K."/>
            <person name="Barry K."/>
            <person name="Miao Y."/>
            <person name="Rahimi M.J."/>
            <person name="Shen Q."/>
            <person name="Grigoriev I.V."/>
            <person name="Kubicek C.P."/>
            <person name="Druzhinina I.S."/>
        </authorList>
    </citation>
    <scope>NUCLEOTIDE SEQUENCE [LARGE SCALE GENOMIC DNA]</scope>
    <source>
        <strain evidence="1 2">CBS 226.95</strain>
    </source>
</reference>
<dbReference type="EMBL" id="KZ679676">
    <property type="protein sequence ID" value="PTB59628.1"/>
    <property type="molecule type" value="Genomic_DNA"/>
</dbReference>
<evidence type="ECO:0000313" key="1">
    <source>
        <dbReference type="EMBL" id="PTB59628.1"/>
    </source>
</evidence>
<dbReference type="GeneID" id="36622778"/>
<name>A0A2T4ARQ9_TRIHA</name>
<accession>A0A2T4ARQ9</accession>
<evidence type="ECO:0000313" key="2">
    <source>
        <dbReference type="Proteomes" id="UP000241690"/>
    </source>
</evidence>
<dbReference type="RefSeq" id="XP_024779305.1">
    <property type="nucleotide sequence ID" value="XM_024914213.1"/>
</dbReference>
<organism evidence="1 2">
    <name type="scientific">Trichoderma harzianum CBS 226.95</name>
    <dbReference type="NCBI Taxonomy" id="983964"/>
    <lineage>
        <taxon>Eukaryota</taxon>
        <taxon>Fungi</taxon>
        <taxon>Dikarya</taxon>
        <taxon>Ascomycota</taxon>
        <taxon>Pezizomycotina</taxon>
        <taxon>Sordariomycetes</taxon>
        <taxon>Hypocreomycetidae</taxon>
        <taxon>Hypocreales</taxon>
        <taxon>Hypocreaceae</taxon>
        <taxon>Trichoderma</taxon>
    </lineage>
</organism>
<dbReference type="AlphaFoldDB" id="A0A2T4ARQ9"/>
<proteinExistence type="predicted"/>
<keyword evidence="2" id="KW-1185">Reference proteome</keyword>
<protein>
    <submittedName>
        <fullName evidence="1">Uncharacterized protein</fullName>
    </submittedName>
</protein>